<dbReference type="RefSeq" id="WP_100076060.1">
    <property type="nucleotide sequence ID" value="NZ_CP022986.1"/>
</dbReference>
<proteinExistence type="predicted"/>
<gene>
    <name evidence="1" type="ORF">QE404_003267</name>
</gene>
<accession>A0ABU0TP62</accession>
<organism evidence="1 2">
    <name type="scientific">Chryseobacterium camelliae</name>
    <dbReference type="NCBI Taxonomy" id="1265445"/>
    <lineage>
        <taxon>Bacteria</taxon>
        <taxon>Pseudomonadati</taxon>
        <taxon>Bacteroidota</taxon>
        <taxon>Flavobacteriia</taxon>
        <taxon>Flavobacteriales</taxon>
        <taxon>Weeksellaceae</taxon>
        <taxon>Chryseobacterium group</taxon>
        <taxon>Chryseobacterium</taxon>
    </lineage>
</organism>
<keyword evidence="2" id="KW-1185">Reference proteome</keyword>
<protein>
    <submittedName>
        <fullName evidence="1">Uncharacterized protein</fullName>
    </submittedName>
</protein>
<comment type="caution">
    <text evidence="1">The sequence shown here is derived from an EMBL/GenBank/DDBJ whole genome shotgun (WGS) entry which is preliminary data.</text>
</comment>
<dbReference type="EMBL" id="JAUTAL010000001">
    <property type="protein sequence ID" value="MDQ1098120.1"/>
    <property type="molecule type" value="Genomic_DNA"/>
</dbReference>
<reference evidence="1 2" key="1">
    <citation type="submission" date="2023-07" db="EMBL/GenBank/DDBJ databases">
        <title>Functional and genomic diversity of the sorghum phyllosphere microbiome.</title>
        <authorList>
            <person name="Shade A."/>
        </authorList>
    </citation>
    <scope>NUCLEOTIDE SEQUENCE [LARGE SCALE GENOMIC DNA]</scope>
    <source>
        <strain evidence="1 2">SORGH_AS_1064</strain>
    </source>
</reference>
<sequence length="73" mass="8635">MNISYYDFQNLPDQQSKYNFVINQGRMMNEKTINNLKYALYEVSCFSVEIIYNTDKNKVAGMNVFQNRSVYAN</sequence>
<evidence type="ECO:0000313" key="2">
    <source>
        <dbReference type="Proteomes" id="UP001225072"/>
    </source>
</evidence>
<name>A0ABU0TP62_9FLAO</name>
<evidence type="ECO:0000313" key="1">
    <source>
        <dbReference type="EMBL" id="MDQ1098120.1"/>
    </source>
</evidence>
<dbReference type="Proteomes" id="UP001225072">
    <property type="component" value="Unassembled WGS sequence"/>
</dbReference>